<dbReference type="AlphaFoldDB" id="A0AA92V9Z6"/>
<dbReference type="Proteomes" id="UP000284562">
    <property type="component" value="Unassembled WGS sequence"/>
</dbReference>
<sequence>MNRKKPRIYNTTIRKKGKFLIMRGLPLFFLQKDLKNKHEQDKVMIFCLFLQYHCKTNRFTI</sequence>
<dbReference type="EMBL" id="QRNN01000001">
    <property type="protein sequence ID" value="RHK50556.1"/>
    <property type="molecule type" value="Genomic_DNA"/>
</dbReference>
<name>A0AA92V9Z6_9BACT</name>
<protein>
    <submittedName>
        <fullName evidence="1">Uncharacterized protein</fullName>
    </submittedName>
</protein>
<reference evidence="1 2" key="1">
    <citation type="submission" date="2018-08" db="EMBL/GenBank/DDBJ databases">
        <title>A genome reference for cultivated species of the human gut microbiota.</title>
        <authorList>
            <person name="Zou Y."/>
            <person name="Xue W."/>
            <person name="Luo G."/>
        </authorList>
    </citation>
    <scope>NUCLEOTIDE SEQUENCE [LARGE SCALE GENOMIC DNA]</scope>
    <source>
        <strain evidence="1 2">AF43-2</strain>
    </source>
</reference>
<accession>A0AA92V9Z6</accession>
<proteinExistence type="predicted"/>
<organism evidence="1 2">
    <name type="scientific">Segatella copri</name>
    <dbReference type="NCBI Taxonomy" id="165179"/>
    <lineage>
        <taxon>Bacteria</taxon>
        <taxon>Pseudomonadati</taxon>
        <taxon>Bacteroidota</taxon>
        <taxon>Bacteroidia</taxon>
        <taxon>Bacteroidales</taxon>
        <taxon>Prevotellaceae</taxon>
        <taxon>Segatella</taxon>
    </lineage>
</organism>
<evidence type="ECO:0000313" key="2">
    <source>
        <dbReference type="Proteomes" id="UP000284562"/>
    </source>
</evidence>
<evidence type="ECO:0000313" key="1">
    <source>
        <dbReference type="EMBL" id="RHK50556.1"/>
    </source>
</evidence>
<gene>
    <name evidence="1" type="ORF">DW064_00525</name>
</gene>
<comment type="caution">
    <text evidence="1">The sequence shown here is derived from an EMBL/GenBank/DDBJ whole genome shotgun (WGS) entry which is preliminary data.</text>
</comment>